<reference evidence="5" key="1">
    <citation type="submission" date="2023-07" db="EMBL/GenBank/DDBJ databases">
        <title>Conexibacter stalactiti sp. nov., isolated from stalactites in a lava cave and emended description of the genus Conexibacter.</title>
        <authorList>
            <person name="Lee S.D."/>
        </authorList>
    </citation>
    <scope>NUCLEOTIDE SEQUENCE [LARGE SCALE GENOMIC DNA]</scope>
    <source>
        <strain evidence="5">KCTC 39840</strain>
    </source>
</reference>
<evidence type="ECO:0000313" key="4">
    <source>
        <dbReference type="EMBL" id="MDW5597140.1"/>
    </source>
</evidence>
<dbReference type="PANTHER" id="PTHR16305">
    <property type="entry name" value="TESTICULAR SOLUBLE ADENYLYL CYCLASE"/>
    <property type="match status" value="1"/>
</dbReference>
<dbReference type="InterPro" id="IPR016032">
    <property type="entry name" value="Sig_transdc_resp-reg_C-effctor"/>
</dbReference>
<dbReference type="Pfam" id="PF13191">
    <property type="entry name" value="AAA_16"/>
    <property type="match status" value="1"/>
</dbReference>
<gene>
    <name evidence="4" type="ORF">R7226_22530</name>
</gene>
<dbReference type="RefSeq" id="WP_318599603.1">
    <property type="nucleotide sequence ID" value="NZ_JAWSTH010000076.1"/>
</dbReference>
<keyword evidence="5" id="KW-1185">Reference proteome</keyword>
<dbReference type="PROSITE" id="PS00622">
    <property type="entry name" value="HTH_LUXR_1"/>
    <property type="match status" value="1"/>
</dbReference>
<dbReference type="SUPFAM" id="SSF52540">
    <property type="entry name" value="P-loop containing nucleoside triphosphate hydrolases"/>
    <property type="match status" value="1"/>
</dbReference>
<evidence type="ECO:0000256" key="1">
    <source>
        <dbReference type="ARBA" id="ARBA00022741"/>
    </source>
</evidence>
<protein>
    <submittedName>
        <fullName evidence="4">AAA family ATPase</fullName>
    </submittedName>
</protein>
<name>A0ABU4HXE9_9ACTN</name>
<sequence length="955" mass="99265">MEFAPPLAGRNQELAAGDRVLEAIRRGKPGVLELVGEAGIGKTVLSSAIAARAEQAGIAVLRTRAAAFERDVPYGLWVELLDDAVAALPPTAVDGLGRGHLHELGRLLPALRETEAGGAGGGPDDVADASSAAARFRLHRAVGALVATLASRGPLVLALDDLHWADPAGLELVLHLLRHPPDAGVLFLLASRPGAAASALAEAARDIPSLAQIELGPLGDADARTLLGDTEEPEQLLARARGNPCFLLALARADRRGAAVPRTIIAAVDSSVRQLSAPARRLLEGAALAGDPFDVQLAEVAAGVPGCTTTNAIDELIEAGFVALDGGDLRCRFRHPLVRQSVHDRIGLERRRTGHAALAVALRERGAAPGTLAPHVAAAAEPGDEAAIKLLDAAALDAHAVAPDAAARWLEAADRLLPTTPEQAERRLGLRLRRSLALAAGGRVEEAHGVLLSVHDSLPPGSPLAVPVIVQLAQIERASGRAHDSRARLERALAAGVATTPADEARLHLGLAFDYVQLHDRAAGEAVRAALAAAERADSLLAIASARACAGMLAGWEGDHAVAAAAVEQALEELTRIGDEELMQGLETVHMLALMAIAQERYGDADALLARGATLARRSGQDFALSALLTFRGMTRWNLGDMPGALASVEEGVETARLIRAEAILGHALSLACNLHVRAGDRAAGERAGNEALRILARQQDDVLTATSRLNAVLFMALDVDPAKALREATAAAGQGLEGTDASWTCQLAEYLIICALSVGDRAAARAWAEQATTVSRHANLPLALTKAASSRALVLSADGDHAAAITDAEEGVARATPFGRPHLAFARSVLGRVLAAAGRGEAATVELHAAAAEFAACGLQRAHDQTAREIRRLGGRVAGRVGRAAGVEGLDELSDREREIARLVAEGTPNKRIALMLHLSEKTVANHLTNVYAKLGLRGRTELAALVASAANAA</sequence>
<dbReference type="PROSITE" id="PS50043">
    <property type="entry name" value="HTH_LUXR_2"/>
    <property type="match status" value="1"/>
</dbReference>
<keyword evidence="2" id="KW-0067">ATP-binding</keyword>
<dbReference type="PANTHER" id="PTHR16305:SF35">
    <property type="entry name" value="TRANSCRIPTIONAL ACTIVATOR DOMAIN"/>
    <property type="match status" value="1"/>
</dbReference>
<evidence type="ECO:0000313" key="5">
    <source>
        <dbReference type="Proteomes" id="UP001284601"/>
    </source>
</evidence>
<dbReference type="InterPro" id="IPR000792">
    <property type="entry name" value="Tscrpt_reg_LuxR_C"/>
</dbReference>
<dbReference type="EMBL" id="JAWSTH010000076">
    <property type="protein sequence ID" value="MDW5597140.1"/>
    <property type="molecule type" value="Genomic_DNA"/>
</dbReference>
<dbReference type="SMART" id="SM00421">
    <property type="entry name" value="HTH_LUXR"/>
    <property type="match status" value="1"/>
</dbReference>
<dbReference type="Pfam" id="PF00196">
    <property type="entry name" value="GerE"/>
    <property type="match status" value="1"/>
</dbReference>
<keyword evidence="1" id="KW-0547">Nucleotide-binding</keyword>
<comment type="caution">
    <text evidence="4">The sequence shown here is derived from an EMBL/GenBank/DDBJ whole genome shotgun (WGS) entry which is preliminary data.</text>
</comment>
<evidence type="ECO:0000259" key="3">
    <source>
        <dbReference type="PROSITE" id="PS50043"/>
    </source>
</evidence>
<feature type="domain" description="HTH luxR-type" evidence="3">
    <location>
        <begin position="887"/>
        <end position="952"/>
    </location>
</feature>
<proteinExistence type="predicted"/>
<accession>A0ABU4HXE9</accession>
<dbReference type="Proteomes" id="UP001284601">
    <property type="component" value="Unassembled WGS sequence"/>
</dbReference>
<dbReference type="Gene3D" id="1.10.10.10">
    <property type="entry name" value="Winged helix-like DNA-binding domain superfamily/Winged helix DNA-binding domain"/>
    <property type="match status" value="1"/>
</dbReference>
<dbReference type="SUPFAM" id="SSF46894">
    <property type="entry name" value="C-terminal effector domain of the bipartite response regulators"/>
    <property type="match status" value="1"/>
</dbReference>
<dbReference type="InterPro" id="IPR041664">
    <property type="entry name" value="AAA_16"/>
</dbReference>
<dbReference type="InterPro" id="IPR036388">
    <property type="entry name" value="WH-like_DNA-bd_sf"/>
</dbReference>
<dbReference type="SUPFAM" id="SSF48452">
    <property type="entry name" value="TPR-like"/>
    <property type="match status" value="1"/>
</dbReference>
<dbReference type="Gene3D" id="1.25.40.10">
    <property type="entry name" value="Tetratricopeptide repeat domain"/>
    <property type="match status" value="1"/>
</dbReference>
<dbReference type="PRINTS" id="PR00038">
    <property type="entry name" value="HTHLUXR"/>
</dbReference>
<dbReference type="CDD" id="cd06170">
    <property type="entry name" value="LuxR_C_like"/>
    <property type="match status" value="1"/>
</dbReference>
<organism evidence="4 5">
    <name type="scientific">Conexibacter stalactiti</name>
    <dbReference type="NCBI Taxonomy" id="1940611"/>
    <lineage>
        <taxon>Bacteria</taxon>
        <taxon>Bacillati</taxon>
        <taxon>Actinomycetota</taxon>
        <taxon>Thermoleophilia</taxon>
        <taxon>Solirubrobacterales</taxon>
        <taxon>Conexibacteraceae</taxon>
        <taxon>Conexibacter</taxon>
    </lineage>
</organism>
<dbReference type="InterPro" id="IPR027417">
    <property type="entry name" value="P-loop_NTPase"/>
</dbReference>
<dbReference type="InterPro" id="IPR011990">
    <property type="entry name" value="TPR-like_helical_dom_sf"/>
</dbReference>
<evidence type="ECO:0000256" key="2">
    <source>
        <dbReference type="ARBA" id="ARBA00022840"/>
    </source>
</evidence>
<reference evidence="4 5" key="2">
    <citation type="submission" date="2023-10" db="EMBL/GenBank/DDBJ databases">
        <authorList>
            <person name="Han X.F."/>
        </authorList>
    </citation>
    <scope>NUCLEOTIDE SEQUENCE [LARGE SCALE GENOMIC DNA]</scope>
    <source>
        <strain evidence="4 5">KCTC 39840</strain>
    </source>
</reference>